<evidence type="ECO:0000313" key="2">
    <source>
        <dbReference type="Proteomes" id="UP000307173"/>
    </source>
</evidence>
<comment type="caution">
    <text evidence="1">The sequence shown here is derived from an EMBL/GenBank/DDBJ whole genome shotgun (WGS) entry which is preliminary data.</text>
</comment>
<dbReference type="AlphaFoldDB" id="A0A4T0X6M8"/>
<dbReference type="Proteomes" id="UP000307173">
    <property type="component" value="Unassembled WGS sequence"/>
</dbReference>
<keyword evidence="2" id="KW-1185">Reference proteome</keyword>
<sequence length="156" mass="18363">MRISKLLVSRRQKRLRKRQIQKLPKLRSLKRALRRNQSKSPLIASVEKKKVKCSGVANGIVKQYITTTVKLSNYHHDPQRDAQESLWEVLNSTGLIKNTSEMIELERSFNVDLRKSRHEAIAIWNKFKWICVISEYEVYHKRIITFILENVPPIPS</sequence>
<accession>A0A4T0X6M8</accession>
<protein>
    <submittedName>
        <fullName evidence="1">Uncharacterized protein</fullName>
    </submittedName>
</protein>
<name>A0A4T0X6M8_9ASCO</name>
<dbReference type="EMBL" id="SELW01000041">
    <property type="protein sequence ID" value="TID31161.1"/>
    <property type="molecule type" value="Genomic_DNA"/>
</dbReference>
<organism evidence="1 2">
    <name type="scientific">Pichia inconspicua</name>
    <dbReference type="NCBI Taxonomy" id="52247"/>
    <lineage>
        <taxon>Eukaryota</taxon>
        <taxon>Fungi</taxon>
        <taxon>Dikarya</taxon>
        <taxon>Ascomycota</taxon>
        <taxon>Saccharomycotina</taxon>
        <taxon>Pichiomycetes</taxon>
        <taxon>Pichiales</taxon>
        <taxon>Pichiaceae</taxon>
        <taxon>Pichia</taxon>
    </lineage>
</organism>
<reference evidence="1 2" key="1">
    <citation type="journal article" date="2019" name="Front. Genet.">
        <title>Whole-Genome Sequencing of the Opportunistic Yeast Pathogen Candida inconspicua Uncovers Its Hybrid Origin.</title>
        <authorList>
            <person name="Mixao V."/>
            <person name="Hansen A.P."/>
            <person name="Saus E."/>
            <person name="Boekhout T."/>
            <person name="Lass-Florl C."/>
            <person name="Gabaldon T."/>
        </authorList>
    </citation>
    <scope>NUCLEOTIDE SEQUENCE [LARGE SCALE GENOMIC DNA]</scope>
    <source>
        <strain evidence="1 2">CBS 180</strain>
    </source>
</reference>
<gene>
    <name evidence="1" type="ORF">CANINC_000269</name>
</gene>
<proteinExistence type="predicted"/>
<evidence type="ECO:0000313" key="1">
    <source>
        <dbReference type="EMBL" id="TID31161.1"/>
    </source>
</evidence>